<dbReference type="SUPFAM" id="SSF47769">
    <property type="entry name" value="SAM/Pointed domain"/>
    <property type="match status" value="1"/>
</dbReference>
<dbReference type="AlphaFoldDB" id="A0A8T3D2U3"/>
<sequence length="163" mass="18858">MYASQDVSSTAEPQYTLNPVDHRLDEDLVLNLVSFWIVTLFCEFRDFSAKRARFQPQTAAFPPEPSRRGSGVRTMKHLAISKWLTQLGLPEYCMLFDDEYDGVEDLLHLTELDLQQLGIHNRLHRVHILSSIQILQERERRRGQSTSSCENRLASVFPQNLRG</sequence>
<dbReference type="Gene3D" id="1.10.150.50">
    <property type="entry name" value="Transcription Factor, Ets-1"/>
    <property type="match status" value="1"/>
</dbReference>
<accession>A0A8T3D2U3</accession>
<gene>
    <name evidence="2" type="ORF">AGOR_G00149080</name>
</gene>
<dbReference type="Pfam" id="PF00536">
    <property type="entry name" value="SAM_1"/>
    <property type="match status" value="1"/>
</dbReference>
<dbReference type="CDD" id="cd09487">
    <property type="entry name" value="SAM_superfamily"/>
    <property type="match status" value="1"/>
</dbReference>
<reference evidence="2" key="1">
    <citation type="submission" date="2021-01" db="EMBL/GenBank/DDBJ databases">
        <authorList>
            <person name="Zahm M."/>
            <person name="Roques C."/>
            <person name="Cabau C."/>
            <person name="Klopp C."/>
            <person name="Donnadieu C."/>
            <person name="Jouanno E."/>
            <person name="Lampietro C."/>
            <person name="Louis A."/>
            <person name="Herpin A."/>
            <person name="Echchiki A."/>
            <person name="Berthelot C."/>
            <person name="Parey E."/>
            <person name="Roest-Crollius H."/>
            <person name="Braasch I."/>
            <person name="Postlethwait J."/>
            <person name="Bobe J."/>
            <person name="Montfort J."/>
            <person name="Bouchez O."/>
            <person name="Begum T."/>
            <person name="Mejri S."/>
            <person name="Adams A."/>
            <person name="Chen W.-J."/>
            <person name="Guiguen Y."/>
        </authorList>
    </citation>
    <scope>NUCLEOTIDE SEQUENCE</scope>
    <source>
        <tissue evidence="2">Blood</tissue>
    </source>
</reference>
<dbReference type="OrthoDB" id="2412973at2759"/>
<proteinExistence type="predicted"/>
<dbReference type="InterPro" id="IPR001660">
    <property type="entry name" value="SAM"/>
</dbReference>
<dbReference type="InterPro" id="IPR013761">
    <property type="entry name" value="SAM/pointed_sf"/>
</dbReference>
<dbReference type="EMBL" id="JAERUA010000013">
    <property type="protein sequence ID" value="KAI1891959.1"/>
    <property type="molecule type" value="Genomic_DNA"/>
</dbReference>
<organism evidence="2 3">
    <name type="scientific">Albula goreensis</name>
    <dbReference type="NCBI Taxonomy" id="1534307"/>
    <lineage>
        <taxon>Eukaryota</taxon>
        <taxon>Metazoa</taxon>
        <taxon>Chordata</taxon>
        <taxon>Craniata</taxon>
        <taxon>Vertebrata</taxon>
        <taxon>Euteleostomi</taxon>
        <taxon>Actinopterygii</taxon>
        <taxon>Neopterygii</taxon>
        <taxon>Teleostei</taxon>
        <taxon>Albuliformes</taxon>
        <taxon>Albulidae</taxon>
        <taxon>Albula</taxon>
    </lineage>
</organism>
<evidence type="ECO:0000259" key="1">
    <source>
        <dbReference type="PROSITE" id="PS50105"/>
    </source>
</evidence>
<dbReference type="SMART" id="SM00454">
    <property type="entry name" value="SAM"/>
    <property type="match status" value="1"/>
</dbReference>
<dbReference type="FunFam" id="1.10.150.50:FF:000124">
    <property type="entry name" value="AGAP009560-PA-like protein"/>
    <property type="match status" value="1"/>
</dbReference>
<name>A0A8T3D2U3_9TELE</name>
<dbReference type="Proteomes" id="UP000829720">
    <property type="component" value="Unassembled WGS sequence"/>
</dbReference>
<protein>
    <recommendedName>
        <fullName evidence="1">SAM domain-containing protein</fullName>
    </recommendedName>
</protein>
<dbReference type="PROSITE" id="PS50105">
    <property type="entry name" value="SAM_DOMAIN"/>
    <property type="match status" value="1"/>
</dbReference>
<evidence type="ECO:0000313" key="3">
    <source>
        <dbReference type="Proteomes" id="UP000829720"/>
    </source>
</evidence>
<comment type="caution">
    <text evidence="2">The sequence shown here is derived from an EMBL/GenBank/DDBJ whole genome shotgun (WGS) entry which is preliminary data.</text>
</comment>
<feature type="domain" description="SAM" evidence="1">
    <location>
        <begin position="80"/>
        <end position="138"/>
    </location>
</feature>
<keyword evidence="3" id="KW-1185">Reference proteome</keyword>
<evidence type="ECO:0000313" key="2">
    <source>
        <dbReference type="EMBL" id="KAI1891959.1"/>
    </source>
</evidence>